<organism evidence="1 2">
    <name type="scientific">Candidatus Zymogenus saltonus</name>
    <dbReference type="NCBI Taxonomy" id="2844893"/>
    <lineage>
        <taxon>Bacteria</taxon>
        <taxon>Deltaproteobacteria</taxon>
        <taxon>Candidatus Zymogenia</taxon>
        <taxon>Candidatus Zymogeniales</taxon>
        <taxon>Candidatus Zymogenaceae</taxon>
        <taxon>Candidatus Zymogenus</taxon>
    </lineage>
</organism>
<gene>
    <name evidence="1" type="ORF">JW984_01165</name>
</gene>
<comment type="caution">
    <text evidence="1">The sequence shown here is derived from an EMBL/GenBank/DDBJ whole genome shotgun (WGS) entry which is preliminary data.</text>
</comment>
<dbReference type="AlphaFoldDB" id="A0A9D8KCQ9"/>
<protein>
    <submittedName>
        <fullName evidence="1">Uncharacterized protein</fullName>
    </submittedName>
</protein>
<accession>A0A9D8KCQ9</accession>
<sequence length="157" mass="17252">MNVKTLISRSPIFFILIIFLIAPTAVTGGDVVMLVTPEEARMSVTRAVVEEIDNGPTIRINSPENGSVLNGPFRLYVEIVKKSGGAEVNMKSLKVNYLKVVTINITSRVQSYVKGTKLDVPEAEFPAGKHRTEIYIEDVDGNASRKLFTVTVNEPSE</sequence>
<evidence type="ECO:0000313" key="1">
    <source>
        <dbReference type="EMBL" id="MBN1571783.1"/>
    </source>
</evidence>
<dbReference type="EMBL" id="JAFGIX010000006">
    <property type="protein sequence ID" value="MBN1571783.1"/>
    <property type="molecule type" value="Genomic_DNA"/>
</dbReference>
<reference evidence="1" key="2">
    <citation type="submission" date="2021-01" db="EMBL/GenBank/DDBJ databases">
        <authorList>
            <person name="Hahn C.R."/>
            <person name="Youssef N.H."/>
            <person name="Elshahed M."/>
        </authorList>
    </citation>
    <scope>NUCLEOTIDE SEQUENCE</scope>
    <source>
        <strain evidence="1">Zod_Metabat.24</strain>
    </source>
</reference>
<name>A0A9D8KCQ9_9DELT</name>
<proteinExistence type="predicted"/>
<reference evidence="1" key="1">
    <citation type="journal article" date="2021" name="Environ. Microbiol.">
        <title>Genomic characterization of three novel Desulfobacterota classes expand the metabolic and phylogenetic diversity of the phylum.</title>
        <authorList>
            <person name="Murphy C.L."/>
            <person name="Biggerstaff J."/>
            <person name="Eichhorn A."/>
            <person name="Ewing E."/>
            <person name="Shahan R."/>
            <person name="Soriano D."/>
            <person name="Stewart S."/>
            <person name="VanMol K."/>
            <person name="Walker R."/>
            <person name="Walters P."/>
            <person name="Elshahed M.S."/>
            <person name="Youssef N.H."/>
        </authorList>
    </citation>
    <scope>NUCLEOTIDE SEQUENCE</scope>
    <source>
        <strain evidence="1">Zod_Metabat.24</strain>
    </source>
</reference>
<dbReference type="Proteomes" id="UP000809273">
    <property type="component" value="Unassembled WGS sequence"/>
</dbReference>
<evidence type="ECO:0000313" key="2">
    <source>
        <dbReference type="Proteomes" id="UP000809273"/>
    </source>
</evidence>